<accession>A0A9P5XBS2</accession>
<dbReference type="EMBL" id="MU151185">
    <property type="protein sequence ID" value="KAF9447795.1"/>
    <property type="molecule type" value="Genomic_DNA"/>
</dbReference>
<dbReference type="Pfam" id="PF20263">
    <property type="entry name" value="LYRM2-like"/>
    <property type="match status" value="1"/>
</dbReference>
<comment type="caution">
    <text evidence="3">The sequence shown here is derived from an EMBL/GenBank/DDBJ whole genome shotgun (WGS) entry which is preliminary data.</text>
</comment>
<protein>
    <recommendedName>
        <fullName evidence="2">LYR motif-containing protein Cup1-like N-terminal domain-containing protein</fullName>
    </recommendedName>
</protein>
<reference evidence="3" key="1">
    <citation type="submission" date="2020-11" db="EMBL/GenBank/DDBJ databases">
        <authorList>
            <consortium name="DOE Joint Genome Institute"/>
            <person name="Ahrendt S."/>
            <person name="Riley R."/>
            <person name="Andreopoulos W."/>
            <person name="Labutti K."/>
            <person name="Pangilinan J."/>
            <person name="Ruiz-Duenas F.J."/>
            <person name="Barrasa J.M."/>
            <person name="Sanchez-Garcia M."/>
            <person name="Camarero S."/>
            <person name="Miyauchi S."/>
            <person name="Serrano A."/>
            <person name="Linde D."/>
            <person name="Babiker R."/>
            <person name="Drula E."/>
            <person name="Ayuso-Fernandez I."/>
            <person name="Pacheco R."/>
            <person name="Padilla G."/>
            <person name="Ferreira P."/>
            <person name="Barriuso J."/>
            <person name="Kellner H."/>
            <person name="Castanera R."/>
            <person name="Alfaro M."/>
            <person name="Ramirez L."/>
            <person name="Pisabarro A.G."/>
            <person name="Kuo A."/>
            <person name="Tritt A."/>
            <person name="Lipzen A."/>
            <person name="He G."/>
            <person name="Yan M."/>
            <person name="Ng V."/>
            <person name="Cullen D."/>
            <person name="Martin F."/>
            <person name="Rosso M.-N."/>
            <person name="Henrissat B."/>
            <person name="Hibbett D."/>
            <person name="Martinez A.T."/>
            <person name="Grigoriev I.V."/>
        </authorList>
    </citation>
    <scope>NUCLEOTIDE SEQUENCE</scope>
    <source>
        <strain evidence="3">MF-IS2</strain>
    </source>
</reference>
<dbReference type="OrthoDB" id="198652at2759"/>
<proteinExistence type="predicted"/>
<organism evidence="3 4">
    <name type="scientific">Macrolepiota fuliginosa MF-IS2</name>
    <dbReference type="NCBI Taxonomy" id="1400762"/>
    <lineage>
        <taxon>Eukaryota</taxon>
        <taxon>Fungi</taxon>
        <taxon>Dikarya</taxon>
        <taxon>Basidiomycota</taxon>
        <taxon>Agaricomycotina</taxon>
        <taxon>Agaricomycetes</taxon>
        <taxon>Agaricomycetidae</taxon>
        <taxon>Agaricales</taxon>
        <taxon>Agaricineae</taxon>
        <taxon>Agaricaceae</taxon>
        <taxon>Macrolepiota</taxon>
    </lineage>
</organism>
<dbReference type="Proteomes" id="UP000807342">
    <property type="component" value="Unassembled WGS sequence"/>
</dbReference>
<evidence type="ECO:0000259" key="2">
    <source>
        <dbReference type="Pfam" id="PF20263"/>
    </source>
</evidence>
<evidence type="ECO:0000256" key="1">
    <source>
        <dbReference type="SAM" id="MobiDB-lite"/>
    </source>
</evidence>
<sequence length="337" mass="38313">MSKPLPLLSLYRSYQRVIRQLPHNYLRQFYQLKARDDLENLRDTKPPSLQRKKFKRISKEVRKMSRGLHGDWRSFDHILDIAYGRKGKLKHELMEPFISDPNAQVPPPIIQQTPLSRPPVYSPELRALLTSDISRTTKALKPSSLSRPPNFPPQADPLSEEARLFGTLSKRRHKNILQRYFKQEVQKVYPPLEVKTSGGRTLEDAGARGGAGQGLSLLKDIETLVGPPWKPPPLTRRERQALGDDATLETSLSSSQRHPSRWLRRRFQSLLGRIPILTFTPGQKSGTGRYSVERSPKFLGDLYTTGGRLLPVASATQLAWHQPILTEPKNQGKKGKS</sequence>
<evidence type="ECO:0000313" key="3">
    <source>
        <dbReference type="EMBL" id="KAF9447795.1"/>
    </source>
</evidence>
<name>A0A9P5XBS2_9AGAR</name>
<evidence type="ECO:0000313" key="4">
    <source>
        <dbReference type="Proteomes" id="UP000807342"/>
    </source>
</evidence>
<feature type="domain" description="LYR motif-containing protein Cup1-like N-terminal" evidence="2">
    <location>
        <begin position="10"/>
        <end position="94"/>
    </location>
</feature>
<dbReference type="InterPro" id="IPR046896">
    <property type="entry name" value="Cup1-like_N"/>
</dbReference>
<keyword evidence="4" id="KW-1185">Reference proteome</keyword>
<dbReference type="AlphaFoldDB" id="A0A9P5XBS2"/>
<gene>
    <name evidence="3" type="ORF">P691DRAFT_793167</name>
</gene>
<feature type="compositionally biased region" description="Polar residues" evidence="1">
    <location>
        <begin position="138"/>
        <end position="147"/>
    </location>
</feature>
<feature type="region of interest" description="Disordered" evidence="1">
    <location>
        <begin position="138"/>
        <end position="157"/>
    </location>
</feature>